<evidence type="ECO:0008006" key="4">
    <source>
        <dbReference type="Google" id="ProtNLM"/>
    </source>
</evidence>
<feature type="compositionally biased region" description="Acidic residues" evidence="1">
    <location>
        <begin position="67"/>
        <end position="80"/>
    </location>
</feature>
<evidence type="ECO:0000313" key="3">
    <source>
        <dbReference type="Proteomes" id="UP001597451"/>
    </source>
</evidence>
<sequence length="230" mass="25430">MDKKYFYGSVLFLMLILLLAGCGGNTNEEAETDSEGNTASQSEEQNTDTEEAETNEDNSEATTSEPEASETEEATEDVSSEDTSNQDADSTSENEEEDPLSAYSAKQIEYARVWLELGPNQDIDELNVHHIPAGALINPNDETSATYPEDVIQLAGSRLVDGSVTYSGNGDGTINVYNVPLRWDTSDAEVDEDFMKEYTEKIIEETKLVKIDPGNDEEIIRLIEIMNIHK</sequence>
<evidence type="ECO:0000256" key="1">
    <source>
        <dbReference type="SAM" id="MobiDB-lite"/>
    </source>
</evidence>
<proteinExistence type="predicted"/>
<keyword evidence="3" id="KW-1185">Reference proteome</keyword>
<gene>
    <name evidence="2" type="ORF">ACFSUN_01160</name>
</gene>
<comment type="caution">
    <text evidence="2">The sequence shown here is derived from an EMBL/GenBank/DDBJ whole genome shotgun (WGS) entry which is preliminary data.</text>
</comment>
<dbReference type="PROSITE" id="PS51257">
    <property type="entry name" value="PROKAR_LIPOPROTEIN"/>
    <property type="match status" value="1"/>
</dbReference>
<dbReference type="Proteomes" id="UP001597451">
    <property type="component" value="Unassembled WGS sequence"/>
</dbReference>
<protein>
    <recommendedName>
        <fullName evidence="4">Lipoprotein</fullName>
    </recommendedName>
</protein>
<feature type="region of interest" description="Disordered" evidence="1">
    <location>
        <begin position="26"/>
        <end position="101"/>
    </location>
</feature>
<dbReference type="RefSeq" id="WP_379560028.1">
    <property type="nucleotide sequence ID" value="NZ_JBHUMX010000002.1"/>
</dbReference>
<accession>A0ABW5PVN3</accession>
<organism evidence="2 3">
    <name type="scientific">Oceanobacillus kapialis</name>
    <dbReference type="NCBI Taxonomy" id="481353"/>
    <lineage>
        <taxon>Bacteria</taxon>
        <taxon>Bacillati</taxon>
        <taxon>Bacillota</taxon>
        <taxon>Bacilli</taxon>
        <taxon>Bacillales</taxon>
        <taxon>Bacillaceae</taxon>
        <taxon>Oceanobacillus</taxon>
    </lineage>
</organism>
<evidence type="ECO:0000313" key="2">
    <source>
        <dbReference type="EMBL" id="MFD2627396.1"/>
    </source>
</evidence>
<feature type="compositionally biased region" description="Acidic residues" evidence="1">
    <location>
        <begin position="45"/>
        <end position="59"/>
    </location>
</feature>
<dbReference type="EMBL" id="JBHUMX010000002">
    <property type="protein sequence ID" value="MFD2627396.1"/>
    <property type="molecule type" value="Genomic_DNA"/>
</dbReference>
<reference evidence="3" key="1">
    <citation type="journal article" date="2019" name="Int. J. Syst. Evol. Microbiol.">
        <title>The Global Catalogue of Microorganisms (GCM) 10K type strain sequencing project: providing services to taxonomists for standard genome sequencing and annotation.</title>
        <authorList>
            <consortium name="The Broad Institute Genomics Platform"/>
            <consortium name="The Broad Institute Genome Sequencing Center for Infectious Disease"/>
            <person name="Wu L."/>
            <person name="Ma J."/>
        </authorList>
    </citation>
    <scope>NUCLEOTIDE SEQUENCE [LARGE SCALE GENOMIC DNA]</scope>
    <source>
        <strain evidence="3">TISTR 1858</strain>
    </source>
</reference>
<name>A0ABW5PVN3_9BACI</name>
<feature type="compositionally biased region" description="Acidic residues" evidence="1">
    <location>
        <begin position="90"/>
        <end position="99"/>
    </location>
</feature>